<protein>
    <submittedName>
        <fullName evidence="1">Uncharacterized protein</fullName>
    </submittedName>
</protein>
<accession>A0A7T8JZU4</accession>
<organism evidence="1 2">
    <name type="scientific">Caligus rogercresseyi</name>
    <name type="common">Sea louse</name>
    <dbReference type="NCBI Taxonomy" id="217165"/>
    <lineage>
        <taxon>Eukaryota</taxon>
        <taxon>Metazoa</taxon>
        <taxon>Ecdysozoa</taxon>
        <taxon>Arthropoda</taxon>
        <taxon>Crustacea</taxon>
        <taxon>Multicrustacea</taxon>
        <taxon>Hexanauplia</taxon>
        <taxon>Copepoda</taxon>
        <taxon>Siphonostomatoida</taxon>
        <taxon>Caligidae</taxon>
        <taxon>Caligus</taxon>
    </lineage>
</organism>
<dbReference type="EMBL" id="CP045898">
    <property type="protein sequence ID" value="QQP40316.1"/>
    <property type="molecule type" value="Genomic_DNA"/>
</dbReference>
<keyword evidence="2" id="KW-1185">Reference proteome</keyword>
<reference evidence="2" key="1">
    <citation type="submission" date="2021-01" db="EMBL/GenBank/DDBJ databases">
        <title>Caligus Genome Assembly.</title>
        <authorList>
            <person name="Gallardo-Escarate C."/>
        </authorList>
    </citation>
    <scope>NUCLEOTIDE SEQUENCE [LARGE SCALE GENOMIC DNA]</scope>
</reference>
<dbReference type="Proteomes" id="UP000595437">
    <property type="component" value="Chromosome 9"/>
</dbReference>
<sequence>MDDECPSLITLKDLVNKESLWKEINSIHEDMLGVPTLIKALEERLPLMISSTLSKMQYWT</sequence>
<evidence type="ECO:0000313" key="1">
    <source>
        <dbReference type="EMBL" id="QQP40316.1"/>
    </source>
</evidence>
<name>A0A7T8JZU4_CALRO</name>
<evidence type="ECO:0000313" key="2">
    <source>
        <dbReference type="Proteomes" id="UP000595437"/>
    </source>
</evidence>
<dbReference type="AlphaFoldDB" id="A0A7T8JZU4"/>
<proteinExistence type="predicted"/>
<gene>
    <name evidence="1" type="ORF">FKW44_014318</name>
</gene>